<proteinExistence type="predicted"/>
<gene>
    <name evidence="3" type="ORF">FSB_LOCUS20427</name>
</gene>
<feature type="region of interest" description="Disordered" evidence="1">
    <location>
        <begin position="507"/>
        <end position="556"/>
    </location>
</feature>
<accession>A0A2N9FZH1</accession>
<sequence length="1022" mass="112678">MSSSVNDSSESSSPGESGSVSGSEYSGSRGRSSETSKLSTSDSSSQETILPVSGLDPNKSLVAEGVSSKFVDKDIKRLRTRYQIPEDIVLRLPDKGEWACSSNGEDVVLYEDNLAAGLRLPFRPFERELLHRLGLAPSQLNPNAWRITIGLQVLWKMASDGEYELTVDEFLFLYKLAYIPASPGIWAFTCHKGSPRLIPDLPNSNRSWKPKFFFLCGDSWEFSPDEAVGEDPCGIRRTWGIPLTAGAILTPYVLSCFHFYFDGRPGTYFVYLLFAAFRRPSLSTRLRERLLRVAEYQKEKLVRLVDLLSPFTLAEWSLGPEPSPEVKKAIKAYQQRMTTRAERKRLREVAQNLEDLPDASALFSKKAKSGKKVVIEKRTKFQERGQASGDIVPTIYSSSSRAMDKVAKMYEKVDLEVYTTLIDNMDLLRCRTDVCSWVIGFVHQGSELKKLKANLEEATAQAQAHKKAAEGPQGREGEFEEPGRGPLLPLGVLQDWSIVKIFDDEETTAVEEGSEDEEGEDVVQSKERVATPSDVPSSTPDGPQGDDSAVGPVGGQAVSVDDPDLILRQLGDEALVGSMGVTHAFVDKNLSTGVMFTPCGRGVTQAFVDKNFVMRVMFTPCGRGASVSMTPFWTYPPRGPLFNDALLDIAPHGDICFDDSLLDIAPLGCLTVLRGTSVSMTPYWTYPPRGMLFDDTLLDNAPHGCLTVLRGVSILMTPFWTYPPRGMLFNDTLLDIAPLGCLTVLRGTSVSMTPYWTYPPRGMLFDDTLLDNAPHGCLTVLRGVSILMTPYWTYPPRGMLFDDTLLDNAPHGCLTVVLRVVNPISTGITASVPKKLEDRPCKGHVSIFLFLLDDVAIRADKDADVASWGHDTWHMACACSMLALRVDRKVVTPAARGKEGILSDGAWKSVKALMMKISPGTDRSGDVLHRSDTAPTVDVWNLHLHGNDQSLHLHINSCTANQELKLLESHWTAVSRAEEWKTCKRMKADVAVKSVTAVSRAWGWKTCKTKKLIGKGTGLGPA</sequence>
<feature type="region of interest" description="Disordered" evidence="1">
    <location>
        <begin position="1"/>
        <end position="54"/>
    </location>
</feature>
<protein>
    <recommendedName>
        <fullName evidence="2">Transposase (putative) gypsy type domain-containing protein</fullName>
    </recommendedName>
</protein>
<feature type="domain" description="Transposase (putative) gypsy type" evidence="2">
    <location>
        <begin position="108"/>
        <end position="157"/>
    </location>
</feature>
<dbReference type="AlphaFoldDB" id="A0A2N9FZH1"/>
<dbReference type="InterPro" id="IPR007321">
    <property type="entry name" value="Transposase_28"/>
</dbReference>
<evidence type="ECO:0000256" key="1">
    <source>
        <dbReference type="SAM" id="MobiDB-lite"/>
    </source>
</evidence>
<dbReference type="Pfam" id="PF04195">
    <property type="entry name" value="Transposase_28"/>
    <property type="match status" value="1"/>
</dbReference>
<organism evidence="3">
    <name type="scientific">Fagus sylvatica</name>
    <name type="common">Beechnut</name>
    <dbReference type="NCBI Taxonomy" id="28930"/>
    <lineage>
        <taxon>Eukaryota</taxon>
        <taxon>Viridiplantae</taxon>
        <taxon>Streptophyta</taxon>
        <taxon>Embryophyta</taxon>
        <taxon>Tracheophyta</taxon>
        <taxon>Spermatophyta</taxon>
        <taxon>Magnoliopsida</taxon>
        <taxon>eudicotyledons</taxon>
        <taxon>Gunneridae</taxon>
        <taxon>Pentapetalae</taxon>
        <taxon>rosids</taxon>
        <taxon>fabids</taxon>
        <taxon>Fagales</taxon>
        <taxon>Fagaceae</taxon>
        <taxon>Fagus</taxon>
    </lineage>
</organism>
<reference evidence="3" key="1">
    <citation type="submission" date="2018-02" db="EMBL/GenBank/DDBJ databases">
        <authorList>
            <person name="Cohen D.B."/>
            <person name="Kent A.D."/>
        </authorList>
    </citation>
    <scope>NUCLEOTIDE SEQUENCE</scope>
</reference>
<feature type="compositionally biased region" description="Basic and acidic residues" evidence="1">
    <location>
        <begin position="467"/>
        <end position="483"/>
    </location>
</feature>
<feature type="compositionally biased region" description="Low complexity" evidence="1">
    <location>
        <begin position="1"/>
        <end position="45"/>
    </location>
</feature>
<name>A0A2N9FZH1_FAGSY</name>
<feature type="region of interest" description="Disordered" evidence="1">
    <location>
        <begin position="461"/>
        <end position="487"/>
    </location>
</feature>
<feature type="compositionally biased region" description="Acidic residues" evidence="1">
    <location>
        <begin position="507"/>
        <end position="521"/>
    </location>
</feature>
<evidence type="ECO:0000313" key="3">
    <source>
        <dbReference type="EMBL" id="SPC92545.1"/>
    </source>
</evidence>
<evidence type="ECO:0000259" key="2">
    <source>
        <dbReference type="Pfam" id="PF04195"/>
    </source>
</evidence>
<dbReference type="EMBL" id="OIVN01001316">
    <property type="protein sequence ID" value="SPC92545.1"/>
    <property type="molecule type" value="Genomic_DNA"/>
</dbReference>